<gene>
    <name evidence="1" type="ORF">H9L42_08420</name>
</gene>
<accession>A0A923NKP8</accession>
<protein>
    <submittedName>
        <fullName evidence="1">Uncharacterized protein</fullName>
    </submittedName>
</protein>
<organism evidence="1 2">
    <name type="scientific">Zhenpiania hominis</name>
    <dbReference type="NCBI Taxonomy" id="2763644"/>
    <lineage>
        <taxon>Bacteria</taxon>
        <taxon>Bacillati</taxon>
        <taxon>Bacillota</taxon>
        <taxon>Clostridia</taxon>
        <taxon>Peptostreptococcales</taxon>
        <taxon>Anaerovoracaceae</taxon>
        <taxon>Zhenpiania</taxon>
    </lineage>
</organism>
<reference evidence="1" key="1">
    <citation type="submission" date="2020-08" db="EMBL/GenBank/DDBJ databases">
        <title>Genome public.</title>
        <authorList>
            <person name="Liu C."/>
            <person name="Sun Q."/>
        </authorList>
    </citation>
    <scope>NUCLEOTIDE SEQUENCE</scope>
    <source>
        <strain evidence="1">BX12</strain>
    </source>
</reference>
<dbReference type="AlphaFoldDB" id="A0A923NKP8"/>
<proteinExistence type="predicted"/>
<dbReference type="EMBL" id="JACRYT010000007">
    <property type="protein sequence ID" value="MBC6679852.1"/>
    <property type="molecule type" value="Genomic_DNA"/>
</dbReference>
<dbReference type="RefSeq" id="WP_187302953.1">
    <property type="nucleotide sequence ID" value="NZ_JACRYT010000007.1"/>
</dbReference>
<name>A0A923NKP8_9FIRM</name>
<dbReference type="Proteomes" id="UP000602647">
    <property type="component" value="Unassembled WGS sequence"/>
</dbReference>
<keyword evidence="2" id="KW-1185">Reference proteome</keyword>
<evidence type="ECO:0000313" key="2">
    <source>
        <dbReference type="Proteomes" id="UP000602647"/>
    </source>
</evidence>
<sequence>MKKELDFFRVGRAYGGNQDWFADPMMRLGGCAAVTACDSSIYFDRYRGTRLYPFHQGRISKKEYTRFGMRMKPYLKPRWSGIDSLDIYIDGYGAFLEDAGCDSIGMKPFSGEESAELAGKEVVKQIDRGFPVPCLTLNHTNPSFKFYEWHWFLLTGYETAEKDCKVKAVTYGSWNWISLNGLWDTGYSRRGGLILYGEK</sequence>
<comment type="caution">
    <text evidence="1">The sequence shown here is derived from an EMBL/GenBank/DDBJ whole genome shotgun (WGS) entry which is preliminary data.</text>
</comment>
<evidence type="ECO:0000313" key="1">
    <source>
        <dbReference type="EMBL" id="MBC6679852.1"/>
    </source>
</evidence>